<evidence type="ECO:0000313" key="11">
    <source>
        <dbReference type="Proteomes" id="UP001357485"/>
    </source>
</evidence>
<comment type="subcellular location">
    <subcellularLocation>
        <location evidence="1">Membrane</location>
        <topology evidence="1">Single-pass membrane protein</topology>
    </subcellularLocation>
</comment>
<protein>
    <recommendedName>
        <fullName evidence="9">SH3 domain-containing protein</fullName>
    </recommendedName>
</protein>
<evidence type="ECO:0000256" key="1">
    <source>
        <dbReference type="ARBA" id="ARBA00004167"/>
    </source>
</evidence>
<dbReference type="InterPro" id="IPR051694">
    <property type="entry name" value="Immunoregulatory_rcpt-like"/>
</dbReference>
<dbReference type="SUPFAM" id="SSF50044">
    <property type="entry name" value="SH3-domain"/>
    <property type="match status" value="1"/>
</dbReference>
<dbReference type="PANTHER" id="PTHR15549">
    <property type="entry name" value="PAIRED IMMUNOGLOBULIN-LIKE TYPE 2 RECEPTOR"/>
    <property type="match status" value="1"/>
</dbReference>
<dbReference type="Proteomes" id="UP001357485">
    <property type="component" value="Unassembled WGS sequence"/>
</dbReference>
<evidence type="ECO:0000256" key="7">
    <source>
        <dbReference type="SAM" id="MobiDB-lite"/>
    </source>
</evidence>
<feature type="region of interest" description="Disordered" evidence="7">
    <location>
        <begin position="256"/>
        <end position="299"/>
    </location>
</feature>
<evidence type="ECO:0000259" key="9">
    <source>
        <dbReference type="PROSITE" id="PS50002"/>
    </source>
</evidence>
<dbReference type="PANTHER" id="PTHR15549:SF26">
    <property type="entry name" value="AXIAL BUDDING PATTERN PROTEIN 2-RELATED"/>
    <property type="match status" value="1"/>
</dbReference>
<name>A0ABR0LPC6_9PEZI</name>
<evidence type="ECO:0000256" key="3">
    <source>
        <dbReference type="ARBA" id="ARBA00022692"/>
    </source>
</evidence>
<keyword evidence="5 8" id="KW-0472">Membrane</keyword>
<feature type="compositionally biased region" description="Basic and acidic residues" evidence="7">
    <location>
        <begin position="1"/>
        <end position="12"/>
    </location>
</feature>
<feature type="compositionally biased region" description="Polar residues" evidence="7">
    <location>
        <begin position="378"/>
        <end position="387"/>
    </location>
</feature>
<organism evidence="10 11">
    <name type="scientific">Cryomyces antarcticus</name>
    <dbReference type="NCBI Taxonomy" id="329879"/>
    <lineage>
        <taxon>Eukaryota</taxon>
        <taxon>Fungi</taxon>
        <taxon>Dikarya</taxon>
        <taxon>Ascomycota</taxon>
        <taxon>Pezizomycotina</taxon>
        <taxon>Dothideomycetes</taxon>
        <taxon>Dothideomycetes incertae sedis</taxon>
        <taxon>Cryomyces</taxon>
    </lineage>
</organism>
<keyword evidence="3 8" id="KW-0812">Transmembrane</keyword>
<comment type="caution">
    <text evidence="10">The sequence shown here is derived from an EMBL/GenBank/DDBJ whole genome shotgun (WGS) entry which is preliminary data.</text>
</comment>
<keyword evidence="11" id="KW-1185">Reference proteome</keyword>
<dbReference type="InterPro" id="IPR001452">
    <property type="entry name" value="SH3_domain"/>
</dbReference>
<feature type="transmembrane region" description="Helical" evidence="8">
    <location>
        <begin position="172"/>
        <end position="193"/>
    </location>
</feature>
<feature type="region of interest" description="Disordered" evidence="7">
    <location>
        <begin position="1"/>
        <end position="20"/>
    </location>
</feature>
<dbReference type="Gene3D" id="2.30.30.40">
    <property type="entry name" value="SH3 Domains"/>
    <property type="match status" value="1"/>
</dbReference>
<feature type="region of interest" description="Disordered" evidence="7">
    <location>
        <begin position="61"/>
        <end position="92"/>
    </location>
</feature>
<evidence type="ECO:0000313" key="10">
    <source>
        <dbReference type="EMBL" id="KAK5201346.1"/>
    </source>
</evidence>
<dbReference type="EMBL" id="JAVRRA010016685">
    <property type="protein sequence ID" value="KAK5201346.1"/>
    <property type="molecule type" value="Genomic_DNA"/>
</dbReference>
<evidence type="ECO:0000256" key="2">
    <source>
        <dbReference type="ARBA" id="ARBA00022443"/>
    </source>
</evidence>
<reference evidence="10 11" key="1">
    <citation type="submission" date="2023-08" db="EMBL/GenBank/DDBJ databases">
        <title>Black Yeasts Isolated from many extreme environments.</title>
        <authorList>
            <person name="Coleine C."/>
            <person name="Stajich J.E."/>
            <person name="Selbmann L."/>
        </authorList>
    </citation>
    <scope>NUCLEOTIDE SEQUENCE [LARGE SCALE GENOMIC DNA]</scope>
    <source>
        <strain evidence="10 11">CCFEE 536</strain>
    </source>
</reference>
<proteinExistence type="predicted"/>
<feature type="domain" description="SH3" evidence="9">
    <location>
        <begin position="426"/>
        <end position="476"/>
    </location>
</feature>
<evidence type="ECO:0000256" key="6">
    <source>
        <dbReference type="PROSITE-ProRule" id="PRU00192"/>
    </source>
</evidence>
<evidence type="ECO:0000256" key="4">
    <source>
        <dbReference type="ARBA" id="ARBA00022989"/>
    </source>
</evidence>
<evidence type="ECO:0000256" key="8">
    <source>
        <dbReference type="SAM" id="Phobius"/>
    </source>
</evidence>
<evidence type="ECO:0000256" key="5">
    <source>
        <dbReference type="ARBA" id="ARBA00023136"/>
    </source>
</evidence>
<gene>
    <name evidence="10" type="ORF">LTR16_002983</name>
</gene>
<accession>A0ABR0LPC6</accession>
<feature type="compositionally biased region" description="Polar residues" evidence="7">
    <location>
        <begin position="279"/>
        <end position="291"/>
    </location>
</feature>
<keyword evidence="2 6" id="KW-0728">SH3 domain</keyword>
<feature type="region of interest" description="Disordered" evidence="7">
    <location>
        <begin position="364"/>
        <end position="399"/>
    </location>
</feature>
<dbReference type="PROSITE" id="PS50002">
    <property type="entry name" value="SH3"/>
    <property type="match status" value="1"/>
</dbReference>
<feature type="non-terminal residue" evidence="10">
    <location>
        <position position="476"/>
    </location>
</feature>
<feature type="compositionally biased region" description="Low complexity" evidence="7">
    <location>
        <begin position="268"/>
        <end position="277"/>
    </location>
</feature>
<dbReference type="InterPro" id="IPR036028">
    <property type="entry name" value="SH3-like_dom_sf"/>
</dbReference>
<keyword evidence="4 8" id="KW-1133">Transmembrane helix</keyword>
<sequence length="476" mass="48953">MADHELTLREAAPEPLPNPDPALATALSVVYVTLSPTFTGPIGGYITQSVTADTPTSSAVVQDTQTSSSTAVAATTSTSKSSRSISSTTSVGSTTSLASSVAISTTLATSSASVAHVADSSATRSIVAGSPLASTAPSAVVGSPLASTASAAATAAPTNAAPSGGLARGARVGLAFGLLFGVGAILALILLCCRRKRKHHNSHARLDDEKPAIFMAPAITKDVRAASIRTNKTTATAPRLSVMRVSQFLPMFAGDRKSTGDQLEMSGAAAPTAAPAPNSDANRFLTPSTRPSAWEKPTSHRITEEEINPFGNHAEIIEPIPAPAPIPAKQPMERPLIDIKSRPASPSAEDIVSDTASTGVPAAALKHQSAAPKPLSVRSPSASTNGVVDQPHSVPSVLRESPTLPASQTITILPPTTAPASPGPAGADNVYRIQLDFKPSADDELELKVGQLVRMLHEYDDGWALCIRMDRSQQGV</sequence>